<sequence length="175" mass="20127">MWISGIAKFAGPRYHSYMNVNAVGKELAEVERAYIAGFLDADGAIMALIEKHSEKHFGYRVRIAVKITQRDRKILDWFCGKWRKGSVKKNRTAFDWITRDQKIAKMILTVLLPYLKVKKKQAEIALKILNSELRVRSDLIKVARLADALSKFNVRSKNRRKNFATMIQASTSPND</sequence>
<dbReference type="InterPro" id="IPR004860">
    <property type="entry name" value="LAGLIDADG_dom"/>
</dbReference>
<dbReference type="EMBL" id="MHQY01000036">
    <property type="protein sequence ID" value="OHA12982.1"/>
    <property type="molecule type" value="Genomic_DNA"/>
</dbReference>
<gene>
    <name evidence="2" type="ORF">A3G49_00610</name>
</gene>
<reference evidence="2 3" key="1">
    <citation type="journal article" date="2016" name="Nat. Commun.">
        <title>Thousands of microbial genomes shed light on interconnected biogeochemical processes in an aquifer system.</title>
        <authorList>
            <person name="Anantharaman K."/>
            <person name="Brown C.T."/>
            <person name="Hug L.A."/>
            <person name="Sharon I."/>
            <person name="Castelle C.J."/>
            <person name="Probst A.J."/>
            <person name="Thomas B.C."/>
            <person name="Singh A."/>
            <person name="Wilkins M.J."/>
            <person name="Karaoz U."/>
            <person name="Brodie E.L."/>
            <person name="Williams K.H."/>
            <person name="Hubbard S.S."/>
            <person name="Banfield J.F."/>
        </authorList>
    </citation>
    <scope>NUCLEOTIDE SEQUENCE [LARGE SCALE GENOMIC DNA]</scope>
</reference>
<dbReference type="AlphaFoldDB" id="A0A1G2LQ61"/>
<dbReference type="Gene3D" id="3.10.28.10">
    <property type="entry name" value="Homing endonucleases"/>
    <property type="match status" value="1"/>
</dbReference>
<evidence type="ECO:0000313" key="2">
    <source>
        <dbReference type="EMBL" id="OHA12982.1"/>
    </source>
</evidence>
<protein>
    <recommendedName>
        <fullName evidence="1">Homing endonuclease LAGLIDADG domain-containing protein</fullName>
    </recommendedName>
</protein>
<comment type="caution">
    <text evidence="2">The sequence shown here is derived from an EMBL/GenBank/DDBJ whole genome shotgun (WGS) entry which is preliminary data.</text>
</comment>
<evidence type="ECO:0000259" key="1">
    <source>
        <dbReference type="Pfam" id="PF00961"/>
    </source>
</evidence>
<dbReference type="InterPro" id="IPR027434">
    <property type="entry name" value="Homing_endonucl"/>
</dbReference>
<feature type="domain" description="Homing endonuclease LAGLIDADG" evidence="1">
    <location>
        <begin position="35"/>
        <end position="122"/>
    </location>
</feature>
<dbReference type="SUPFAM" id="SSF55608">
    <property type="entry name" value="Homing endonucleases"/>
    <property type="match status" value="1"/>
</dbReference>
<accession>A0A1G2LQ61</accession>
<organism evidence="2 3">
    <name type="scientific">Candidatus Sungbacteria bacterium RIFCSPLOWO2_12_FULL_41_11</name>
    <dbReference type="NCBI Taxonomy" id="1802286"/>
    <lineage>
        <taxon>Bacteria</taxon>
        <taxon>Candidatus Sungiibacteriota</taxon>
    </lineage>
</organism>
<name>A0A1G2LQ61_9BACT</name>
<proteinExistence type="predicted"/>
<dbReference type="GO" id="GO:0004519">
    <property type="term" value="F:endonuclease activity"/>
    <property type="evidence" value="ECO:0007669"/>
    <property type="project" value="InterPro"/>
</dbReference>
<dbReference type="Pfam" id="PF00961">
    <property type="entry name" value="LAGLIDADG_1"/>
    <property type="match status" value="1"/>
</dbReference>
<dbReference type="Proteomes" id="UP000177171">
    <property type="component" value="Unassembled WGS sequence"/>
</dbReference>
<evidence type="ECO:0000313" key="3">
    <source>
        <dbReference type="Proteomes" id="UP000177171"/>
    </source>
</evidence>